<proteinExistence type="predicted"/>
<sequence length="55" mass="6557">MKVMEATRRGVPERHEAKSTLLQHDPWHVPDKQIHRWESEGGAQYLPRSQRRPEN</sequence>
<accession>A0A220YHQ6</accession>
<protein>
    <submittedName>
        <fullName evidence="2">Uncharacterized protein</fullName>
    </submittedName>
</protein>
<feature type="region of interest" description="Disordered" evidence="1">
    <location>
        <begin position="1"/>
        <end position="29"/>
    </location>
</feature>
<dbReference type="RefSeq" id="WP_169824286.1">
    <property type="nucleotide sequence ID" value="NZ_CP015267.1"/>
</dbReference>
<dbReference type="Proteomes" id="UP001529272">
    <property type="component" value="Unassembled WGS sequence"/>
</dbReference>
<evidence type="ECO:0000313" key="4">
    <source>
        <dbReference type="Proteomes" id="UP000198286"/>
    </source>
</evidence>
<dbReference type="EMBL" id="JASZZX010000043">
    <property type="protein sequence ID" value="MDM3929669.1"/>
    <property type="molecule type" value="Genomic_DNA"/>
</dbReference>
<reference evidence="3 5" key="2">
    <citation type="submission" date="2023-06" db="EMBL/GenBank/DDBJ databases">
        <title>Itaconate inhibition of nontuberculous mycobacteria.</title>
        <authorList>
            <person name="Breen P."/>
            <person name="Zimbric M."/>
            <person name="Caverly L."/>
        </authorList>
    </citation>
    <scope>NUCLEOTIDE SEQUENCE [LARGE SCALE GENOMIC DNA]</scope>
    <source>
        <strain evidence="3 5">FLAC1071</strain>
    </source>
</reference>
<evidence type="ECO:0000313" key="2">
    <source>
        <dbReference type="EMBL" id="ASL17180.1"/>
    </source>
</evidence>
<evidence type="ECO:0000256" key="1">
    <source>
        <dbReference type="SAM" id="MobiDB-lite"/>
    </source>
</evidence>
<evidence type="ECO:0000313" key="3">
    <source>
        <dbReference type="EMBL" id="MDM3929669.1"/>
    </source>
</evidence>
<feature type="compositionally biased region" description="Basic and acidic residues" evidence="1">
    <location>
        <begin position="1"/>
        <end position="18"/>
    </location>
</feature>
<dbReference type="EMBL" id="CP015267">
    <property type="protein sequence ID" value="ASL17180.1"/>
    <property type="molecule type" value="Genomic_DNA"/>
</dbReference>
<dbReference type="AlphaFoldDB" id="A0A220YHQ6"/>
<name>A0A220YHQ6_MYCIT</name>
<reference evidence="2 4" key="1">
    <citation type="journal article" date="2017" name="Lancet Infect. Dis.">
        <title>Global outbreak of severe Mycobacterium chimaera disease after cardiac surgery: a molecular epidemiological study.</title>
        <authorList>
            <person name="van Ingen J."/>
            <person name="Kohl T."/>
            <person name="Kranzer K."/>
            <person name="Hasse B."/>
            <person name="Keller P."/>
            <person name="Szafranska A."/>
            <person name="Hillemann D."/>
            <person name="Chand M."/>
            <person name="Schreiber P."/>
            <person name="Sommerstein R."/>
            <person name="Berger C."/>
            <person name="Genoni M."/>
            <person name="Ruegg C."/>
            <person name="Troillet N."/>
            <person name="Widmer A.F."/>
            <person name="Becker S.L."/>
            <person name="Herrmann M."/>
            <person name="Eckmanns T."/>
            <person name="Haller S."/>
            <person name="Hoeller C."/>
            <person name="Debast S.B."/>
            <person name="Wolfhagen M.J."/>
            <person name="Hopman J."/>
            <person name="Kluytmans J."/>
            <person name="Langelaar M."/>
            <person name="Notermans D.W."/>
            <person name="ten Oever J."/>
            <person name="van den Barselaar P."/>
            <person name="Vonk A.B.A."/>
            <person name="Vos M.C."/>
            <person name="Ahmed N."/>
            <person name="Brown T."/>
            <person name="Crook D."/>
            <person name="Lamagni T."/>
            <person name="Phin N."/>
            <person name="Smith E.G."/>
            <person name="Zambon M."/>
            <person name="Serr A."/>
            <person name="Goetting T."/>
            <person name="Ebner W."/>
            <person name="Thuermer A."/>
            <person name="Utpatel C."/>
            <person name="Sproer C."/>
            <person name="Bunk B."/>
            <person name="Nubel U."/>
            <person name="Bloemberg G."/>
            <person name="Bottger E."/>
            <person name="Niemann S."/>
            <person name="Wagner D."/>
            <person name="Sax H."/>
        </authorList>
    </citation>
    <scope>NUCLEOTIDE SEQUENCE [LARGE SCALE GENOMIC DNA]</scope>
    <source>
        <strain evidence="2 4">ZUERICH-2</strain>
    </source>
</reference>
<keyword evidence="5" id="KW-1185">Reference proteome</keyword>
<organism evidence="2 4">
    <name type="scientific">Mycobacterium intracellulare subsp. chimaera</name>
    <dbReference type="NCBI Taxonomy" id="222805"/>
    <lineage>
        <taxon>Bacteria</taxon>
        <taxon>Bacillati</taxon>
        <taxon>Actinomycetota</taxon>
        <taxon>Actinomycetes</taxon>
        <taxon>Mycobacteriales</taxon>
        <taxon>Mycobacteriaceae</taxon>
        <taxon>Mycobacterium</taxon>
        <taxon>Mycobacterium avium complex (MAC)</taxon>
    </lineage>
</organism>
<reference evidence="3" key="4">
    <citation type="submission" date="2023-06" db="EMBL/GenBank/DDBJ databases">
        <authorList>
            <person name="Spilker T."/>
        </authorList>
    </citation>
    <scope>NUCLEOTIDE SEQUENCE</scope>
    <source>
        <strain evidence="3">FLAC1071</strain>
    </source>
</reference>
<gene>
    <name evidence="2" type="ORF">MYCOZU2_04817</name>
    <name evidence="3" type="ORF">QRB35_27195</name>
</gene>
<evidence type="ECO:0000313" key="5">
    <source>
        <dbReference type="Proteomes" id="UP001529272"/>
    </source>
</evidence>
<reference evidence="5" key="3">
    <citation type="submission" date="2023-06" db="EMBL/GenBank/DDBJ databases">
        <title>Itaconate inhibition of nontuberculous mycobacteria.</title>
        <authorList>
            <person name="Spilker T."/>
        </authorList>
    </citation>
    <scope>NUCLEOTIDE SEQUENCE [LARGE SCALE GENOMIC DNA]</scope>
    <source>
        <strain evidence="5">FLAC1071</strain>
    </source>
</reference>
<dbReference type="Proteomes" id="UP000198286">
    <property type="component" value="Chromosome"/>
</dbReference>